<dbReference type="STRING" id="1385521.N803_00045"/>
<keyword evidence="3 5" id="KW-0808">Transferase</keyword>
<dbReference type="PANTHER" id="PTHR11986:SF79">
    <property type="entry name" value="ACETYLORNITHINE AMINOTRANSFERASE, MITOCHONDRIAL"/>
    <property type="match status" value="1"/>
</dbReference>
<feature type="binding site" evidence="5">
    <location>
        <position position="144"/>
    </location>
    <ligand>
        <name>N(2)-acetyl-L-ornithine</name>
        <dbReference type="ChEBI" id="CHEBI:57805"/>
    </ligand>
</feature>
<dbReference type="PROSITE" id="PS00600">
    <property type="entry name" value="AA_TRANSFER_CLASS_3"/>
    <property type="match status" value="1"/>
</dbReference>
<comment type="cofactor">
    <cofactor evidence="5">
        <name>pyridoxal 5'-phosphate</name>
        <dbReference type="ChEBI" id="CHEBI:597326"/>
    </cofactor>
    <text evidence="5">Binds 1 pyridoxal phosphate per subunit.</text>
</comment>
<protein>
    <recommendedName>
        <fullName evidence="5">Acetylornithine aminotransferase</fullName>
        <shortName evidence="5">ACOAT</shortName>
        <ecNumber evidence="5">2.6.1.11</ecNumber>
    </recommendedName>
</protein>
<comment type="caution">
    <text evidence="6">The sequence shown here is derived from an EMBL/GenBank/DDBJ whole genome shotgun (WGS) entry which is preliminary data.</text>
</comment>
<dbReference type="Pfam" id="PF00202">
    <property type="entry name" value="Aminotran_3"/>
    <property type="match status" value="1"/>
</dbReference>
<dbReference type="NCBIfam" id="TIGR00707">
    <property type="entry name" value="argD"/>
    <property type="match status" value="1"/>
</dbReference>
<keyword evidence="4 5" id="KW-0663">Pyridoxal phosphate</keyword>
<feature type="binding site" evidence="5">
    <location>
        <position position="284"/>
    </location>
    <ligand>
        <name>N(2)-acetyl-L-ornithine</name>
        <dbReference type="ChEBI" id="CHEBI:57805"/>
    </ligand>
</feature>
<comment type="catalytic activity">
    <reaction evidence="5">
        <text>N(2)-acetyl-L-ornithine + 2-oxoglutarate = N-acetyl-L-glutamate 5-semialdehyde + L-glutamate</text>
        <dbReference type="Rhea" id="RHEA:18049"/>
        <dbReference type="ChEBI" id="CHEBI:16810"/>
        <dbReference type="ChEBI" id="CHEBI:29123"/>
        <dbReference type="ChEBI" id="CHEBI:29985"/>
        <dbReference type="ChEBI" id="CHEBI:57805"/>
        <dbReference type="EC" id="2.6.1.11"/>
    </reaction>
</comment>
<dbReference type="GO" id="GO:0030170">
    <property type="term" value="F:pyridoxal phosphate binding"/>
    <property type="evidence" value="ECO:0007669"/>
    <property type="project" value="InterPro"/>
</dbReference>
<dbReference type="InterPro" id="IPR015422">
    <property type="entry name" value="PyrdxlP-dep_Trfase_small"/>
</dbReference>
<keyword evidence="2 5" id="KW-0028">Amino-acid biosynthesis</keyword>
<dbReference type="UniPathway" id="UPA00068">
    <property type="reaction ID" value="UER00109"/>
</dbReference>
<comment type="subunit">
    <text evidence="5">Homodimer.</text>
</comment>
<dbReference type="GO" id="GO:0042802">
    <property type="term" value="F:identical protein binding"/>
    <property type="evidence" value="ECO:0007669"/>
    <property type="project" value="TreeGrafter"/>
</dbReference>
<evidence type="ECO:0000256" key="4">
    <source>
        <dbReference type="ARBA" id="ARBA00022898"/>
    </source>
</evidence>
<keyword evidence="1 5" id="KW-0032">Aminotransferase</keyword>
<accession>A0A0A0JSB7</accession>
<feature type="binding site" evidence="5">
    <location>
        <position position="141"/>
    </location>
    <ligand>
        <name>pyridoxal 5'-phosphate</name>
        <dbReference type="ChEBI" id="CHEBI:597326"/>
    </ligand>
</feature>
<dbReference type="SUPFAM" id="SSF53383">
    <property type="entry name" value="PLP-dependent transferases"/>
    <property type="match status" value="1"/>
</dbReference>
<evidence type="ECO:0000313" key="7">
    <source>
        <dbReference type="Proteomes" id="UP000030011"/>
    </source>
</evidence>
<keyword evidence="5" id="KW-0055">Arginine biosynthesis</keyword>
<reference evidence="6 7" key="1">
    <citation type="submission" date="2013-08" db="EMBL/GenBank/DDBJ databases">
        <title>The genome sequence of Knoellia subterranea.</title>
        <authorList>
            <person name="Zhu W."/>
            <person name="Wang G."/>
        </authorList>
    </citation>
    <scope>NUCLEOTIDE SEQUENCE [LARGE SCALE GENOMIC DNA]</scope>
    <source>
        <strain evidence="6 7">KCTC 19937</strain>
    </source>
</reference>
<dbReference type="eggNOG" id="COG4992">
    <property type="taxonomic scope" value="Bacteria"/>
</dbReference>
<organism evidence="6 7">
    <name type="scientific">Knoellia subterranea KCTC 19937</name>
    <dbReference type="NCBI Taxonomy" id="1385521"/>
    <lineage>
        <taxon>Bacteria</taxon>
        <taxon>Bacillati</taxon>
        <taxon>Actinomycetota</taxon>
        <taxon>Actinomycetes</taxon>
        <taxon>Micrococcales</taxon>
        <taxon>Intrasporangiaceae</taxon>
        <taxon>Knoellia</taxon>
    </lineage>
</organism>
<dbReference type="OrthoDB" id="9801052at2"/>
<dbReference type="GO" id="GO:0003992">
    <property type="term" value="F:N2-acetyl-L-ornithine:2-oxoglutarate 5-aminotransferase activity"/>
    <property type="evidence" value="ECO:0007669"/>
    <property type="project" value="UniProtKB-UniRule"/>
</dbReference>
<dbReference type="HAMAP" id="MF_01107">
    <property type="entry name" value="ArgD_aminotrans_3"/>
    <property type="match status" value="1"/>
</dbReference>
<dbReference type="Proteomes" id="UP000030011">
    <property type="component" value="Unassembled WGS sequence"/>
</dbReference>
<evidence type="ECO:0000313" key="6">
    <source>
        <dbReference type="EMBL" id="KGN38962.1"/>
    </source>
</evidence>
<dbReference type="RefSeq" id="WP_035901510.1">
    <property type="nucleotide sequence ID" value="NZ_AVPK01000001.1"/>
</dbReference>
<evidence type="ECO:0000256" key="2">
    <source>
        <dbReference type="ARBA" id="ARBA00022605"/>
    </source>
</evidence>
<comment type="similarity">
    <text evidence="5">Belongs to the class-III pyridoxal-phosphate-dependent aminotransferase family. ArgD subfamily.</text>
</comment>
<dbReference type="InterPro" id="IPR005814">
    <property type="entry name" value="Aminotrans_3"/>
</dbReference>
<keyword evidence="5" id="KW-0963">Cytoplasm</keyword>
<dbReference type="InterPro" id="IPR050103">
    <property type="entry name" value="Class-III_PLP-dep_AT"/>
</dbReference>
<dbReference type="PANTHER" id="PTHR11986">
    <property type="entry name" value="AMINOTRANSFERASE CLASS III"/>
    <property type="match status" value="1"/>
</dbReference>
<dbReference type="Gene3D" id="3.40.640.10">
    <property type="entry name" value="Type I PLP-dependent aspartate aminotransferase-like (Major domain)"/>
    <property type="match status" value="1"/>
</dbReference>
<dbReference type="NCBIfam" id="NF002325">
    <property type="entry name" value="PRK01278.1"/>
    <property type="match status" value="1"/>
</dbReference>
<dbReference type="EC" id="2.6.1.11" evidence="5"/>
<feature type="binding site" evidence="5">
    <location>
        <begin position="115"/>
        <end position="116"/>
    </location>
    <ligand>
        <name>pyridoxal 5'-phosphate</name>
        <dbReference type="ChEBI" id="CHEBI:597326"/>
    </ligand>
</feature>
<dbReference type="Gene3D" id="3.90.1150.10">
    <property type="entry name" value="Aspartate Aminotransferase, domain 1"/>
    <property type="match status" value="1"/>
</dbReference>
<dbReference type="InterPro" id="IPR015421">
    <property type="entry name" value="PyrdxlP-dep_Trfase_major"/>
</dbReference>
<dbReference type="InterPro" id="IPR015424">
    <property type="entry name" value="PyrdxlP-dep_Trfase"/>
</dbReference>
<dbReference type="EMBL" id="AVPK01000001">
    <property type="protein sequence ID" value="KGN38962.1"/>
    <property type="molecule type" value="Genomic_DNA"/>
</dbReference>
<comment type="subcellular location">
    <subcellularLocation>
        <location evidence="5">Cytoplasm</location>
    </subcellularLocation>
</comment>
<feature type="binding site" evidence="5">
    <location>
        <position position="285"/>
    </location>
    <ligand>
        <name>pyridoxal 5'-phosphate</name>
        <dbReference type="ChEBI" id="CHEBI:597326"/>
    </ligand>
</feature>
<evidence type="ECO:0000256" key="1">
    <source>
        <dbReference type="ARBA" id="ARBA00022576"/>
    </source>
</evidence>
<comment type="miscellaneous">
    <text evidence="5">May also have succinyldiaminopimelate aminotransferase activity, thus carrying out the corresponding step in lysine biosynthesis.</text>
</comment>
<proteinExistence type="inferred from homology"/>
<dbReference type="InterPro" id="IPR004636">
    <property type="entry name" value="AcOrn/SuccOrn_fam"/>
</dbReference>
<gene>
    <name evidence="5 6" type="primary">argD</name>
    <name evidence="6" type="ORF">N803_00045</name>
</gene>
<feature type="binding site" evidence="5">
    <location>
        <begin position="226"/>
        <end position="229"/>
    </location>
    <ligand>
        <name>pyridoxal 5'-phosphate</name>
        <dbReference type="ChEBI" id="CHEBI:597326"/>
    </ligand>
</feature>
<comment type="pathway">
    <text evidence="5">Amino-acid biosynthesis; L-arginine biosynthesis; N(2)-acetyl-L-ornithine from L-glutamate: step 4/4.</text>
</comment>
<dbReference type="FunFam" id="3.40.640.10:FF:000004">
    <property type="entry name" value="Acetylornithine aminotransferase"/>
    <property type="match status" value="1"/>
</dbReference>
<dbReference type="AlphaFoldDB" id="A0A0A0JSB7"/>
<keyword evidence="7" id="KW-1185">Reference proteome</keyword>
<dbReference type="NCBIfam" id="NF002874">
    <property type="entry name" value="PRK03244.1"/>
    <property type="match status" value="1"/>
</dbReference>
<dbReference type="GO" id="GO:0005737">
    <property type="term" value="C:cytoplasm"/>
    <property type="evidence" value="ECO:0007669"/>
    <property type="project" value="UniProtKB-SubCell"/>
</dbReference>
<feature type="modified residue" description="N6-(pyridoxal phosphate)lysine" evidence="5">
    <location>
        <position position="255"/>
    </location>
</feature>
<name>A0A0A0JSB7_9MICO</name>
<dbReference type="InterPro" id="IPR049704">
    <property type="entry name" value="Aminotrans_3_PPA_site"/>
</dbReference>
<evidence type="ECO:0000256" key="5">
    <source>
        <dbReference type="HAMAP-Rule" id="MF_01107"/>
    </source>
</evidence>
<evidence type="ECO:0000256" key="3">
    <source>
        <dbReference type="ARBA" id="ARBA00022679"/>
    </source>
</evidence>
<dbReference type="GO" id="GO:0006526">
    <property type="term" value="P:L-arginine biosynthetic process"/>
    <property type="evidence" value="ECO:0007669"/>
    <property type="project" value="UniProtKB-UniRule"/>
</dbReference>
<dbReference type="CDD" id="cd00610">
    <property type="entry name" value="OAT_like"/>
    <property type="match status" value="1"/>
</dbReference>
<dbReference type="PIRSF" id="PIRSF000521">
    <property type="entry name" value="Transaminase_4ab_Lys_Orn"/>
    <property type="match status" value="1"/>
</dbReference>
<sequence length="404" mass="41814">MTGTASSESQGDLLERYTRSLITVFGTPQLVLERGDGAWVWDTDGKRYLDLVGGVAVNSLGHNHPALVAAVSKQVAEMAHISNFYTSRAQIELAERILEIAQAPEGSGVFFGNSGAEAIEAAIKLARRTGRTGIVAAEGAFHGRTTGALALTHKAAYREPFAPLIPEVSHVPYNDIEALRAVVTEETSAVFLEPVQGEAGAIPADPAYLRAAREITAAVGALLFIDEVQTGIGRTGDWFGFQASGIVPDAITLAKGLGGGLPIGALVTFGPEVTGLLTAGQHGSTFGGNPLVAAAGLSVLTSIESDGLLRHVSDMGEHLATAVGSLGHSEIEGVRGRGLLRAIVLRSEISAAVAAAAREAGFLVNPVSPNAIRLIPPLVVSREELDLFIAALPGLIATAKESSS</sequence>